<comment type="subcellular location">
    <subcellularLocation>
        <location evidence="2 11">Cell membrane</location>
        <topology evidence="2 11">Multi-pass membrane protein</topology>
    </subcellularLocation>
</comment>
<evidence type="ECO:0000256" key="6">
    <source>
        <dbReference type="ARBA" id="ARBA00022475"/>
    </source>
</evidence>
<sequence>MRGSWRPRKASWTNSREDETVELWLDAVLIAIFAFLIDRYIGDVPNRYHPLRWMGNLLDCIDRRIIDRRSRWNVVIGFLSYVLVLLVFGGVALTITMALRYGLVGVGEFDVLGVHCSFGEIVWIVVSALFVKVTFALFAFRKFCSPIEDDLKKGDLEAAADKTQMMVNRKMKGMDLPHITSSCCETVSENLVDSVISPLFYFGLFGLPGAIAFRCSNLMDAMWGHINEKYYVLGHFPARLDDVLGYIPSRISPLFVGVAAKLMRMRSGRSAVKAAMAEHRKTPSPNSGWPMTAVAAAMGVSFEKEGVYVMGEGPLPSIDDIRRCYHLVELTSLVFLLIVTIPLGMFLGIHVQVFIEDFIHGLLGVFRI</sequence>
<evidence type="ECO:0000256" key="8">
    <source>
        <dbReference type="ARBA" id="ARBA00022692"/>
    </source>
</evidence>
<comment type="pathway">
    <text evidence="3 11">Cofactor biosynthesis; adenosylcobalamin biosynthesis.</text>
</comment>
<evidence type="ECO:0000256" key="2">
    <source>
        <dbReference type="ARBA" id="ARBA00004651"/>
    </source>
</evidence>
<keyword evidence="7 11" id="KW-0169">Cobalamin biosynthesis</keyword>
<keyword evidence="6 11" id="KW-1003">Cell membrane</keyword>
<evidence type="ECO:0000256" key="9">
    <source>
        <dbReference type="ARBA" id="ARBA00022989"/>
    </source>
</evidence>
<evidence type="ECO:0000256" key="1">
    <source>
        <dbReference type="ARBA" id="ARBA00003384"/>
    </source>
</evidence>
<comment type="function">
    <text evidence="1 11">Converts cobyric acid to cobinamide by the addition of aminopropanol on the F carboxylic group.</text>
</comment>
<evidence type="ECO:0000256" key="3">
    <source>
        <dbReference type="ARBA" id="ARBA00004953"/>
    </source>
</evidence>
<dbReference type="EMBL" id="CP017686">
    <property type="protein sequence ID" value="AYQ55292.1"/>
    <property type="molecule type" value="Genomic_DNA"/>
</dbReference>
<dbReference type="Proteomes" id="UP000273278">
    <property type="component" value="Chromosome"/>
</dbReference>
<feature type="transmembrane region" description="Helical" evidence="11">
    <location>
        <begin position="333"/>
        <end position="355"/>
    </location>
</feature>
<evidence type="ECO:0000256" key="7">
    <source>
        <dbReference type="ARBA" id="ARBA00022573"/>
    </source>
</evidence>
<dbReference type="InterPro" id="IPR004485">
    <property type="entry name" value="Cobalamin_biosynth_CobD/CbiB"/>
</dbReference>
<dbReference type="GO" id="GO:0015420">
    <property type="term" value="F:ABC-type vitamin B12 transporter activity"/>
    <property type="evidence" value="ECO:0007669"/>
    <property type="project" value="UniProtKB-UniRule"/>
</dbReference>
<evidence type="ECO:0000256" key="10">
    <source>
        <dbReference type="ARBA" id="ARBA00023136"/>
    </source>
</evidence>
<keyword evidence="8 11" id="KW-0812">Transmembrane</keyword>
<dbReference type="NCBIfam" id="TIGR00380">
    <property type="entry name" value="cobal_cbiB"/>
    <property type="match status" value="1"/>
</dbReference>
<dbReference type="PANTHER" id="PTHR34308:SF1">
    <property type="entry name" value="COBALAMIN BIOSYNTHESIS PROTEIN CBIB"/>
    <property type="match status" value="1"/>
</dbReference>
<comment type="similarity">
    <text evidence="4 11">Belongs to the CobD/CbiB family.</text>
</comment>
<keyword evidence="10 11" id="KW-0472">Membrane</keyword>
<reference evidence="12 13" key="1">
    <citation type="submission" date="2016-10" db="EMBL/GenBank/DDBJ databases">
        <title>Complete genome of the TMA-utilizing, human hosted archaeon Methanomethylophilus alvus Gen. nov, sp. nov., strain Mx-05, derived from a pure culture.</title>
        <authorList>
            <person name="Brugere J.-F."/>
            <person name="Ben Hania W."/>
            <person name="Chaudhary P.P."/>
            <person name="Gaci N."/>
            <person name="Borrel G."/>
            <person name="Cao Van Tuat L."/>
            <person name="Fardeau M.-L."/>
            <person name="Harris H.M.B."/>
            <person name="O'Toole P.W."/>
            <person name="Ollivier B."/>
        </authorList>
    </citation>
    <scope>NUCLEOTIDE SEQUENCE [LARGE SCALE GENOMIC DNA]</scope>
    <source>
        <strain evidence="12 13">Mx-05</strain>
    </source>
</reference>
<dbReference type="UniPathway" id="UPA00148"/>
<feature type="transmembrane region" description="Helical" evidence="11">
    <location>
        <begin position="121"/>
        <end position="140"/>
    </location>
</feature>
<feature type="transmembrane region" description="Helical" evidence="11">
    <location>
        <begin position="72"/>
        <end position="101"/>
    </location>
</feature>
<dbReference type="GO" id="GO:0009236">
    <property type="term" value="P:cobalamin biosynthetic process"/>
    <property type="evidence" value="ECO:0007669"/>
    <property type="project" value="UniProtKB-UniRule"/>
</dbReference>
<dbReference type="GO" id="GO:0048472">
    <property type="term" value="F:threonine-phosphate decarboxylase activity"/>
    <property type="evidence" value="ECO:0007669"/>
    <property type="project" value="InterPro"/>
</dbReference>
<protein>
    <recommendedName>
        <fullName evidence="5 11">Probable cobalamin biosynthesis protein CobD</fullName>
    </recommendedName>
</protein>
<accession>A0A3G3IIF3</accession>
<dbReference type="PANTHER" id="PTHR34308">
    <property type="entry name" value="COBALAMIN BIOSYNTHESIS PROTEIN CBIB"/>
    <property type="match status" value="1"/>
</dbReference>
<keyword evidence="9 11" id="KW-1133">Transmembrane helix</keyword>
<dbReference type="Pfam" id="PF03186">
    <property type="entry name" value="CobD_Cbib"/>
    <property type="match status" value="1"/>
</dbReference>
<dbReference type="AlphaFoldDB" id="A0A3G3IIF3"/>
<proteinExistence type="inferred from homology"/>
<gene>
    <name evidence="11" type="primary">cobD</name>
    <name evidence="12" type="ORF">BKD89_05700</name>
</gene>
<dbReference type="GO" id="GO:0005886">
    <property type="term" value="C:plasma membrane"/>
    <property type="evidence" value="ECO:0007669"/>
    <property type="project" value="UniProtKB-SubCell"/>
</dbReference>
<evidence type="ECO:0000256" key="11">
    <source>
        <dbReference type="HAMAP-Rule" id="MF_00024"/>
    </source>
</evidence>
<name>A0A3G3IIF3_9ARCH</name>
<comment type="caution">
    <text evidence="11">Lacks conserved residue(s) required for the propagation of feature annotation.</text>
</comment>
<organism evidence="12 13">
    <name type="scientific">Methanomethylophilus alvi</name>
    <dbReference type="NCBI Taxonomy" id="1291540"/>
    <lineage>
        <taxon>Archaea</taxon>
        <taxon>Methanobacteriati</taxon>
        <taxon>Thermoplasmatota</taxon>
        <taxon>Thermoplasmata</taxon>
        <taxon>Methanomassiliicoccales</taxon>
        <taxon>Methanomethylophilaceae</taxon>
        <taxon>Methanomethylophilus</taxon>
    </lineage>
</organism>
<evidence type="ECO:0000313" key="13">
    <source>
        <dbReference type="Proteomes" id="UP000273278"/>
    </source>
</evidence>
<dbReference type="HAMAP" id="MF_00024">
    <property type="entry name" value="CobD_CbiB"/>
    <property type="match status" value="1"/>
</dbReference>
<evidence type="ECO:0000256" key="5">
    <source>
        <dbReference type="ARBA" id="ARBA00016185"/>
    </source>
</evidence>
<evidence type="ECO:0000313" key="12">
    <source>
        <dbReference type="EMBL" id="AYQ55292.1"/>
    </source>
</evidence>
<evidence type="ECO:0000256" key="4">
    <source>
        <dbReference type="ARBA" id="ARBA00006263"/>
    </source>
</evidence>